<organism evidence="1 2">
    <name type="scientific">Bacteroides uniformis</name>
    <dbReference type="NCBI Taxonomy" id="820"/>
    <lineage>
        <taxon>Bacteria</taxon>
        <taxon>Pseudomonadati</taxon>
        <taxon>Bacteroidota</taxon>
        <taxon>Bacteroidia</taxon>
        <taxon>Bacteroidales</taxon>
        <taxon>Bacteroidaceae</taxon>
        <taxon>Bacteroides</taxon>
    </lineage>
</organism>
<dbReference type="EMBL" id="CZBF01000002">
    <property type="protein sequence ID" value="CUP58690.1"/>
    <property type="molecule type" value="Genomic_DNA"/>
</dbReference>
<gene>
    <name evidence="1" type="ORF">ERS852554_01120</name>
</gene>
<dbReference type="Pfam" id="PF17642">
    <property type="entry name" value="TssD"/>
    <property type="match status" value="1"/>
</dbReference>
<dbReference type="InterPro" id="IPR041408">
    <property type="entry name" value="Hcp_Tssd"/>
</dbReference>
<dbReference type="Proteomes" id="UP000095788">
    <property type="component" value="Unassembled WGS sequence"/>
</dbReference>
<protein>
    <submittedName>
        <fullName evidence="1">Uncharacterized protein</fullName>
    </submittedName>
</protein>
<accession>A0A174PIQ9</accession>
<dbReference type="RefSeq" id="WP_057279552.1">
    <property type="nucleotide sequence ID" value="NZ_CZBF01000002.1"/>
</dbReference>
<dbReference type="GO" id="GO:0033104">
    <property type="term" value="C:type VI protein secretion system complex"/>
    <property type="evidence" value="ECO:0007669"/>
    <property type="project" value="InterPro"/>
</dbReference>
<dbReference type="AlphaFoldDB" id="A0A174PIQ9"/>
<evidence type="ECO:0000313" key="2">
    <source>
        <dbReference type="Proteomes" id="UP000095788"/>
    </source>
</evidence>
<sequence>MSAQSYIKLWTAEPSEHDEVQAYDLLSYEYDFRKPTTPCGQAAGKTTGGQMQVSIAGFPSKELLEWMFNSRILKSGEVMNTSGRLGTPKETIRFKGAQCLDFHVHSTVKESCTSLLIHFREMEAGDSCHLNLK</sequence>
<proteinExistence type="predicted"/>
<name>A0A174PIQ9_BACUN</name>
<evidence type="ECO:0000313" key="1">
    <source>
        <dbReference type="EMBL" id="CUP58690.1"/>
    </source>
</evidence>
<reference evidence="1 2" key="1">
    <citation type="submission" date="2015-09" db="EMBL/GenBank/DDBJ databases">
        <authorList>
            <consortium name="Pathogen Informatics"/>
        </authorList>
    </citation>
    <scope>NUCLEOTIDE SEQUENCE [LARGE SCALE GENOMIC DNA]</scope>
    <source>
        <strain evidence="1 2">2789STDY5834942</strain>
    </source>
</reference>